<proteinExistence type="predicted"/>
<reference evidence="1 2" key="1">
    <citation type="submission" date="2019-03" db="EMBL/GenBank/DDBJ databases">
        <title>Single cell metagenomics reveals metabolic interactions within the superorganism composed of flagellate Streblomastix strix and complex community of Bacteroidetes bacteria on its surface.</title>
        <authorList>
            <person name="Treitli S.C."/>
            <person name="Kolisko M."/>
            <person name="Husnik F."/>
            <person name="Keeling P."/>
            <person name="Hampl V."/>
        </authorList>
    </citation>
    <scope>NUCLEOTIDE SEQUENCE [LARGE SCALE GENOMIC DNA]</scope>
    <source>
        <strain evidence="1">ST1C</strain>
    </source>
</reference>
<gene>
    <name evidence="1" type="ORF">EZS28_038967</name>
</gene>
<dbReference type="AlphaFoldDB" id="A0A5J4U410"/>
<evidence type="ECO:0000313" key="2">
    <source>
        <dbReference type="Proteomes" id="UP000324800"/>
    </source>
</evidence>
<comment type="caution">
    <text evidence="1">The sequence shown here is derived from an EMBL/GenBank/DDBJ whole genome shotgun (WGS) entry which is preliminary data.</text>
</comment>
<evidence type="ECO:0000313" key="1">
    <source>
        <dbReference type="EMBL" id="KAA6365506.1"/>
    </source>
</evidence>
<protein>
    <submittedName>
        <fullName evidence="1">Uncharacterized protein</fullName>
    </submittedName>
</protein>
<feature type="non-terminal residue" evidence="1">
    <location>
        <position position="145"/>
    </location>
</feature>
<dbReference type="EMBL" id="SNRW01020387">
    <property type="protein sequence ID" value="KAA6365506.1"/>
    <property type="molecule type" value="Genomic_DNA"/>
</dbReference>
<organism evidence="1 2">
    <name type="scientific">Streblomastix strix</name>
    <dbReference type="NCBI Taxonomy" id="222440"/>
    <lineage>
        <taxon>Eukaryota</taxon>
        <taxon>Metamonada</taxon>
        <taxon>Preaxostyla</taxon>
        <taxon>Oxymonadida</taxon>
        <taxon>Streblomastigidae</taxon>
        <taxon>Streblomastix</taxon>
    </lineage>
</organism>
<sequence length="145" mass="16807">MCLRYIHYKGDASVQTELVNARYARMLVIAISTASGHGEEQDEEIFSGLFRISKFLKYLHQGRNNDEPPYQYFPPQPLLVHRSDEQIEEEGANEEIDSQLNNKGHQYYNIKNEANEAKGMILNYFINSVNPKPRCHPIDSTAWEM</sequence>
<dbReference type="Proteomes" id="UP000324800">
    <property type="component" value="Unassembled WGS sequence"/>
</dbReference>
<name>A0A5J4U410_9EUKA</name>
<accession>A0A5J4U410</accession>